<dbReference type="InterPro" id="IPR036188">
    <property type="entry name" value="FAD/NAD-bd_sf"/>
</dbReference>
<keyword evidence="1" id="KW-0560">Oxidoreductase</keyword>
<dbReference type="Pfam" id="PF13450">
    <property type="entry name" value="NAD_binding_8"/>
    <property type="match status" value="1"/>
</dbReference>
<comment type="caution">
    <text evidence="1">The sequence shown here is derived from an EMBL/GenBank/DDBJ whole genome shotgun (WGS) entry which is preliminary data.</text>
</comment>
<dbReference type="PRINTS" id="PR00420">
    <property type="entry name" value="RNGMNOXGNASE"/>
</dbReference>
<proteinExistence type="predicted"/>
<dbReference type="EMBL" id="QWKX01000056">
    <property type="protein sequence ID" value="RIH75866.1"/>
    <property type="molecule type" value="Genomic_DNA"/>
</dbReference>
<evidence type="ECO:0000313" key="2">
    <source>
        <dbReference type="Proteomes" id="UP000266089"/>
    </source>
</evidence>
<dbReference type="SUPFAM" id="SSF51905">
    <property type="entry name" value="FAD/NAD(P)-binding domain"/>
    <property type="match status" value="1"/>
</dbReference>
<gene>
    <name evidence="1" type="primary">crtI_2</name>
    <name evidence="1" type="ORF">Mcate_02039</name>
</gene>
<sequence length="506" mass="54897">MRVVVIGAGVGGLTVAALLARAGLEVTVLEHHTYPGGSAGTFWHRGFRFDAGATLLAGFDEEGVFTRLERRLGVHFPVRRLAPGEALMEVWLPDGGVVARPVGRAFELEAQRAVFGRGVEGFWRWQEKRALALWRLAPGLPFPPADVKECLSLAQRGLSWALVHRADLLGLLADLVRPTLAHAPAHPGFRRFLDAQLLIASQTDAGHTYALFGAAALDLPHRGPAMPLGGMGVIAETLAQAVVRRGGRVLYRHRAERLQARNGRVEAVEVVLGGRRRGERERLEADLFVANLTPGDLMALLPGAAHQAPPADAWGAFMLHAAIPEAAVPPGALYRQWAGEGEWVFLSLSDPGDTRRAPPGVRVLSASAHTRLADWRGLSEEAYRSQKMAWQERMVRQVERLIPGFRESALCLLGATPRTYQFYTRRQDGWVGGYPQVHPLRTSSPKTPFPNLWRVGESIFPGQSVPAVAMGGERVAALVLDRLGLAQPADAVLEGCASAPGGHRVR</sequence>
<organism evidence="1 2">
    <name type="scientific">Meiothermus taiwanensis</name>
    <dbReference type="NCBI Taxonomy" id="172827"/>
    <lineage>
        <taxon>Bacteria</taxon>
        <taxon>Thermotogati</taxon>
        <taxon>Deinococcota</taxon>
        <taxon>Deinococci</taxon>
        <taxon>Thermales</taxon>
        <taxon>Thermaceae</taxon>
        <taxon>Meiothermus</taxon>
    </lineage>
</organism>
<dbReference type="OrthoDB" id="9794630at2"/>
<dbReference type="InterPro" id="IPR045892">
    <property type="entry name" value="CrtISO-like"/>
</dbReference>
<reference evidence="1 2" key="1">
    <citation type="submission" date="2018-08" db="EMBL/GenBank/DDBJ databases">
        <title>Meiothermus cateniformans JCM 15151 genome sequencing project.</title>
        <authorList>
            <person name="Da Costa M.S."/>
            <person name="Albuquerque L."/>
            <person name="Raposo P."/>
            <person name="Froufe H.J.C."/>
            <person name="Barroso C.S."/>
            <person name="Egas C."/>
        </authorList>
    </citation>
    <scope>NUCLEOTIDE SEQUENCE [LARGE SCALE GENOMIC DNA]</scope>
    <source>
        <strain evidence="1 2">JCM 15151</strain>
    </source>
</reference>
<dbReference type="AlphaFoldDB" id="A0A399DUX8"/>
<dbReference type="Proteomes" id="UP000266089">
    <property type="component" value="Unassembled WGS sequence"/>
</dbReference>
<dbReference type="PANTHER" id="PTHR46313:SF3">
    <property type="entry name" value="PROLYCOPENE ISOMERASE, CHLOROPLASTIC"/>
    <property type="match status" value="1"/>
</dbReference>
<name>A0A399DUX8_9DEIN</name>
<dbReference type="EC" id="1.3.99.31" evidence="1"/>
<dbReference type="Gene3D" id="3.50.50.60">
    <property type="entry name" value="FAD/NAD(P)-binding domain"/>
    <property type="match status" value="2"/>
</dbReference>
<dbReference type="PANTHER" id="PTHR46313">
    <property type="match status" value="1"/>
</dbReference>
<dbReference type="GO" id="GO:0016116">
    <property type="term" value="P:carotenoid metabolic process"/>
    <property type="evidence" value="ECO:0007669"/>
    <property type="project" value="InterPro"/>
</dbReference>
<dbReference type="RefSeq" id="WP_027887749.1">
    <property type="nucleotide sequence ID" value="NZ_JBHSXZ010000049.1"/>
</dbReference>
<accession>A0A399DUX8</accession>
<protein>
    <submittedName>
        <fullName evidence="1">Phytoene desaturase (Lycopene-forming)</fullName>
        <ecNumber evidence="1">1.3.99.31</ecNumber>
    </submittedName>
</protein>
<evidence type="ECO:0000313" key="1">
    <source>
        <dbReference type="EMBL" id="RIH75866.1"/>
    </source>
</evidence>
<dbReference type="GO" id="GO:0016491">
    <property type="term" value="F:oxidoreductase activity"/>
    <property type="evidence" value="ECO:0007669"/>
    <property type="project" value="UniProtKB-KW"/>
</dbReference>